<dbReference type="Pfam" id="PF12441">
    <property type="entry name" value="CopG_antitoxin"/>
    <property type="match status" value="1"/>
</dbReference>
<dbReference type="OrthoDB" id="1551132at2"/>
<dbReference type="AlphaFoldDB" id="A0A4P6V2J8"/>
<dbReference type="Proteomes" id="UP000293719">
    <property type="component" value="Chromosome"/>
</dbReference>
<dbReference type="InterPro" id="IPR022148">
    <property type="entry name" value="CopG_antitoxin"/>
</dbReference>
<gene>
    <name evidence="1" type="ORF">E0E05_08675</name>
</gene>
<protein>
    <recommendedName>
        <fullName evidence="3">CopG family transcriptional regulator</fullName>
    </recommendedName>
</protein>
<dbReference type="RefSeq" id="WP_131616344.1">
    <property type="nucleotide sequence ID" value="NZ_CP036532.1"/>
</dbReference>
<organism evidence="1 2">
    <name type="scientific">Roseitalea porphyridii</name>
    <dbReference type="NCBI Taxonomy" id="1852022"/>
    <lineage>
        <taxon>Bacteria</taxon>
        <taxon>Pseudomonadati</taxon>
        <taxon>Pseudomonadota</taxon>
        <taxon>Alphaproteobacteria</taxon>
        <taxon>Hyphomicrobiales</taxon>
        <taxon>Ahrensiaceae</taxon>
        <taxon>Roseitalea</taxon>
    </lineage>
</organism>
<dbReference type="GO" id="GO:0006355">
    <property type="term" value="P:regulation of DNA-templated transcription"/>
    <property type="evidence" value="ECO:0007669"/>
    <property type="project" value="InterPro"/>
</dbReference>
<evidence type="ECO:0000313" key="1">
    <source>
        <dbReference type="EMBL" id="QBK30660.1"/>
    </source>
</evidence>
<proteinExistence type="predicted"/>
<dbReference type="GeneID" id="90767366"/>
<dbReference type="EMBL" id="CP036532">
    <property type="protein sequence ID" value="QBK30660.1"/>
    <property type="molecule type" value="Genomic_DNA"/>
</dbReference>
<dbReference type="KEGG" id="rpod:E0E05_08675"/>
<evidence type="ECO:0000313" key="2">
    <source>
        <dbReference type="Proteomes" id="UP000293719"/>
    </source>
</evidence>
<name>A0A4P6V2J8_9HYPH</name>
<dbReference type="SUPFAM" id="SSF47598">
    <property type="entry name" value="Ribbon-helix-helix"/>
    <property type="match status" value="1"/>
</dbReference>
<keyword evidence="2" id="KW-1185">Reference proteome</keyword>
<evidence type="ECO:0008006" key="3">
    <source>
        <dbReference type="Google" id="ProtNLM"/>
    </source>
</evidence>
<sequence length="86" mass="10239">MSKSKKPWPTLPTDEEAERFVEQADLTEYDWSAAEPVHYEFEDKSARVTMRLPESQLERIKAEAAKRGVKYQRFMRELMERGMRTL</sequence>
<dbReference type="InterPro" id="IPR010985">
    <property type="entry name" value="Ribbon_hlx_hlx"/>
</dbReference>
<reference evidence="1 2" key="1">
    <citation type="journal article" date="2017" name="Int. J. Syst. Evol. Microbiol.">
        <title>Roseitalea porphyridii gen. nov., sp. nov., isolated from a red alga, and reclassification of Hoeflea suaedae Chung et al. 2013 as Pseudohoeflea suaedae gen. nov., comb. nov.</title>
        <authorList>
            <person name="Hyeon J.W."/>
            <person name="Jeong S.E."/>
            <person name="Baek K."/>
            <person name="Jeon C.O."/>
        </authorList>
    </citation>
    <scope>NUCLEOTIDE SEQUENCE [LARGE SCALE GENOMIC DNA]</scope>
    <source>
        <strain evidence="1 2">MA7-20</strain>
    </source>
</reference>
<accession>A0A4P6V2J8</accession>